<feature type="signal peptide" evidence="6">
    <location>
        <begin position="1"/>
        <end position="22"/>
    </location>
</feature>
<keyword evidence="4" id="KW-0479">Metal-binding</keyword>
<evidence type="ECO:0000313" key="7">
    <source>
        <dbReference type="EMBL" id="MFD1201554.1"/>
    </source>
</evidence>
<dbReference type="GO" id="GO:0030272">
    <property type="term" value="F:5-formyltetrahydrofolate cyclo-ligase activity"/>
    <property type="evidence" value="ECO:0007669"/>
    <property type="project" value="UniProtKB-EC"/>
</dbReference>
<dbReference type="EMBL" id="JBHTLY010000002">
    <property type="protein sequence ID" value="MFD1201554.1"/>
    <property type="molecule type" value="Genomic_DNA"/>
</dbReference>
<dbReference type="InterPro" id="IPR024185">
    <property type="entry name" value="FTHF_cligase-like_sf"/>
</dbReference>
<dbReference type="Proteomes" id="UP001597181">
    <property type="component" value="Unassembled WGS sequence"/>
</dbReference>
<comment type="similarity">
    <text evidence="1 4">Belongs to the 5-formyltetrahydrofolate cyclo-ligase family.</text>
</comment>
<keyword evidence="6" id="KW-0732">Signal</keyword>
<dbReference type="PANTHER" id="PTHR23407">
    <property type="entry name" value="ATPASE INHIBITOR/5-FORMYLTETRAHYDROFOLATE CYCLO-LIGASE"/>
    <property type="match status" value="1"/>
</dbReference>
<comment type="catalytic activity">
    <reaction evidence="4">
        <text>(6S)-5-formyl-5,6,7,8-tetrahydrofolate + ATP = (6R)-5,10-methenyltetrahydrofolate + ADP + phosphate</text>
        <dbReference type="Rhea" id="RHEA:10488"/>
        <dbReference type="ChEBI" id="CHEBI:30616"/>
        <dbReference type="ChEBI" id="CHEBI:43474"/>
        <dbReference type="ChEBI" id="CHEBI:57455"/>
        <dbReference type="ChEBI" id="CHEBI:57457"/>
        <dbReference type="ChEBI" id="CHEBI:456216"/>
        <dbReference type="EC" id="6.3.3.2"/>
    </reaction>
</comment>
<evidence type="ECO:0000256" key="5">
    <source>
        <dbReference type="SAM" id="MobiDB-lite"/>
    </source>
</evidence>
<keyword evidence="7" id="KW-0436">Ligase</keyword>
<protein>
    <recommendedName>
        <fullName evidence="4">5-formyltetrahydrofolate cyclo-ligase</fullName>
        <ecNumber evidence="4">6.3.3.2</ecNumber>
    </recommendedName>
</protein>
<name>A0ABW3TMV9_9MICO</name>
<reference evidence="8" key="1">
    <citation type="journal article" date="2019" name="Int. J. Syst. Evol. Microbiol.">
        <title>The Global Catalogue of Microorganisms (GCM) 10K type strain sequencing project: providing services to taxonomists for standard genome sequencing and annotation.</title>
        <authorList>
            <consortium name="The Broad Institute Genomics Platform"/>
            <consortium name="The Broad Institute Genome Sequencing Center for Infectious Disease"/>
            <person name="Wu L."/>
            <person name="Ma J."/>
        </authorList>
    </citation>
    <scope>NUCLEOTIDE SEQUENCE [LARGE SCALE GENOMIC DNA]</scope>
    <source>
        <strain evidence="8">CCUG 50213</strain>
    </source>
</reference>
<proteinExistence type="inferred from homology"/>
<dbReference type="SUPFAM" id="SSF100950">
    <property type="entry name" value="NagB/RpiA/CoA transferase-like"/>
    <property type="match status" value="1"/>
</dbReference>
<keyword evidence="4" id="KW-0460">Magnesium</keyword>
<sequence>MDDKRRLRSAIRAARVARAALAADLAGELAATHGYGKSETAAQGHDKQGDGKQGHDKQGVDQQGDANGAITANLVALTERSGAQRVSCFVGVAGEPDTSEYLRWASGQGIEVLLPRVLPGDLLEWVPYRPDCFAIGAFGIPEPTGPASPEGAADAAELLFVPAAAVDLQGNRLGWGRGFFDRELARLAGRGDAGDDAGGGACHRTPQEVYAVVWESEVLDTNLPTEAHDVAVHGAVTEARIHHFG</sequence>
<evidence type="ECO:0000256" key="3">
    <source>
        <dbReference type="ARBA" id="ARBA00022840"/>
    </source>
</evidence>
<dbReference type="Gene3D" id="3.40.50.10420">
    <property type="entry name" value="NagB/RpiA/CoA transferase-like"/>
    <property type="match status" value="1"/>
</dbReference>
<gene>
    <name evidence="7" type="ORF">ACFQ3U_06575</name>
</gene>
<comment type="cofactor">
    <cofactor evidence="4">
        <name>Mg(2+)</name>
        <dbReference type="ChEBI" id="CHEBI:18420"/>
    </cofactor>
</comment>
<accession>A0ABW3TMV9</accession>
<keyword evidence="8" id="KW-1185">Reference proteome</keyword>
<dbReference type="PANTHER" id="PTHR23407:SF1">
    <property type="entry name" value="5-FORMYLTETRAHYDROFOLATE CYCLO-LIGASE"/>
    <property type="match status" value="1"/>
</dbReference>
<keyword evidence="2 4" id="KW-0547">Nucleotide-binding</keyword>
<organism evidence="7 8">
    <name type="scientific">Leucobacter albus</name>
    <dbReference type="NCBI Taxonomy" id="272210"/>
    <lineage>
        <taxon>Bacteria</taxon>
        <taxon>Bacillati</taxon>
        <taxon>Actinomycetota</taxon>
        <taxon>Actinomycetes</taxon>
        <taxon>Micrococcales</taxon>
        <taxon>Microbacteriaceae</taxon>
        <taxon>Leucobacter</taxon>
    </lineage>
</organism>
<dbReference type="Pfam" id="PF01812">
    <property type="entry name" value="5-FTHF_cyc-lig"/>
    <property type="match status" value="1"/>
</dbReference>
<feature type="compositionally biased region" description="Basic and acidic residues" evidence="5">
    <location>
        <begin position="44"/>
        <end position="59"/>
    </location>
</feature>
<dbReference type="InterPro" id="IPR002698">
    <property type="entry name" value="FTHF_cligase"/>
</dbReference>
<keyword evidence="3 4" id="KW-0067">ATP-binding</keyword>
<evidence type="ECO:0000256" key="6">
    <source>
        <dbReference type="SAM" id="SignalP"/>
    </source>
</evidence>
<feature type="region of interest" description="Disordered" evidence="5">
    <location>
        <begin position="39"/>
        <end position="64"/>
    </location>
</feature>
<dbReference type="EC" id="6.3.3.2" evidence="4"/>
<dbReference type="InterPro" id="IPR037171">
    <property type="entry name" value="NagB/RpiA_transferase-like"/>
</dbReference>
<dbReference type="NCBIfam" id="TIGR02727">
    <property type="entry name" value="MTHFS_bact"/>
    <property type="match status" value="1"/>
</dbReference>
<evidence type="ECO:0000256" key="1">
    <source>
        <dbReference type="ARBA" id="ARBA00010638"/>
    </source>
</evidence>
<evidence type="ECO:0000256" key="4">
    <source>
        <dbReference type="RuleBase" id="RU361279"/>
    </source>
</evidence>
<dbReference type="RefSeq" id="WP_343958006.1">
    <property type="nucleotide sequence ID" value="NZ_BAAAKZ010000002.1"/>
</dbReference>
<comment type="caution">
    <text evidence="7">The sequence shown here is derived from an EMBL/GenBank/DDBJ whole genome shotgun (WGS) entry which is preliminary data.</text>
</comment>
<evidence type="ECO:0000256" key="2">
    <source>
        <dbReference type="ARBA" id="ARBA00022741"/>
    </source>
</evidence>
<evidence type="ECO:0000313" key="8">
    <source>
        <dbReference type="Proteomes" id="UP001597181"/>
    </source>
</evidence>
<feature type="chain" id="PRO_5046440210" description="5-formyltetrahydrofolate cyclo-ligase" evidence="6">
    <location>
        <begin position="23"/>
        <end position="245"/>
    </location>
</feature>